<organism evidence="1">
    <name type="scientific">marine sediment metagenome</name>
    <dbReference type="NCBI Taxonomy" id="412755"/>
    <lineage>
        <taxon>unclassified sequences</taxon>
        <taxon>metagenomes</taxon>
        <taxon>ecological metagenomes</taxon>
    </lineage>
</organism>
<accession>A0A0F9RT44</accession>
<sequence>MSFIIEQDTEWKIDSTTDWFRITLIEVMESNDFDLHFKLNDKKIGIHGHTPFEITITKD</sequence>
<proteinExistence type="predicted"/>
<reference evidence="1" key="1">
    <citation type="journal article" date="2015" name="Nature">
        <title>Complex archaea that bridge the gap between prokaryotes and eukaryotes.</title>
        <authorList>
            <person name="Spang A."/>
            <person name="Saw J.H."/>
            <person name="Jorgensen S.L."/>
            <person name="Zaremba-Niedzwiedzka K."/>
            <person name="Martijn J."/>
            <person name="Lind A.E."/>
            <person name="van Eijk R."/>
            <person name="Schleper C."/>
            <person name="Guy L."/>
            <person name="Ettema T.J."/>
        </authorList>
    </citation>
    <scope>NUCLEOTIDE SEQUENCE</scope>
</reference>
<comment type="caution">
    <text evidence="1">The sequence shown here is derived from an EMBL/GenBank/DDBJ whole genome shotgun (WGS) entry which is preliminary data.</text>
</comment>
<dbReference type="AlphaFoldDB" id="A0A0F9RT44"/>
<gene>
    <name evidence="1" type="ORF">LCGC14_0606310</name>
</gene>
<name>A0A0F9RT44_9ZZZZ</name>
<dbReference type="EMBL" id="LAZR01000991">
    <property type="protein sequence ID" value="KKN53042.1"/>
    <property type="molecule type" value="Genomic_DNA"/>
</dbReference>
<protein>
    <submittedName>
        <fullName evidence="1">Uncharacterized protein</fullName>
    </submittedName>
</protein>
<evidence type="ECO:0000313" key="1">
    <source>
        <dbReference type="EMBL" id="KKN53042.1"/>
    </source>
</evidence>